<organism evidence="1 2">
    <name type="scientific">Pseudo-nitzschia multistriata</name>
    <dbReference type="NCBI Taxonomy" id="183589"/>
    <lineage>
        <taxon>Eukaryota</taxon>
        <taxon>Sar</taxon>
        <taxon>Stramenopiles</taxon>
        <taxon>Ochrophyta</taxon>
        <taxon>Bacillariophyta</taxon>
        <taxon>Bacillariophyceae</taxon>
        <taxon>Bacillariophycidae</taxon>
        <taxon>Bacillariales</taxon>
        <taxon>Bacillariaceae</taxon>
        <taxon>Pseudo-nitzschia</taxon>
    </lineage>
</organism>
<dbReference type="Gene3D" id="1.25.40.20">
    <property type="entry name" value="Ankyrin repeat-containing domain"/>
    <property type="match status" value="1"/>
</dbReference>
<name>A0A448ZN17_9STRA</name>
<protein>
    <submittedName>
        <fullName evidence="1">Uncharacterized protein</fullName>
    </submittedName>
</protein>
<proteinExistence type="predicted"/>
<dbReference type="AlphaFoldDB" id="A0A448ZN17"/>
<reference evidence="1 2" key="1">
    <citation type="submission" date="2019-01" db="EMBL/GenBank/DDBJ databases">
        <authorList>
            <person name="Ferrante I. M."/>
        </authorList>
    </citation>
    <scope>NUCLEOTIDE SEQUENCE [LARGE SCALE GENOMIC DNA]</scope>
    <source>
        <strain evidence="1 2">B856</strain>
    </source>
</reference>
<keyword evidence="2" id="KW-1185">Reference proteome</keyword>
<evidence type="ECO:0000313" key="2">
    <source>
        <dbReference type="Proteomes" id="UP000291116"/>
    </source>
</evidence>
<dbReference type="InterPro" id="IPR036770">
    <property type="entry name" value="Ankyrin_rpt-contain_sf"/>
</dbReference>
<gene>
    <name evidence="1" type="ORF">PSNMU_V1.4_AUG-EV-PASAV3_0104550</name>
</gene>
<dbReference type="EMBL" id="CAACVS010000549">
    <property type="protein sequence ID" value="VEU43432.1"/>
    <property type="molecule type" value="Genomic_DNA"/>
</dbReference>
<accession>A0A448ZN17</accession>
<evidence type="ECO:0000313" key="1">
    <source>
        <dbReference type="EMBL" id="VEU43432.1"/>
    </source>
</evidence>
<dbReference type="OrthoDB" id="40913at2759"/>
<dbReference type="SUPFAM" id="SSF48403">
    <property type="entry name" value="Ankyrin repeat"/>
    <property type="match status" value="1"/>
</dbReference>
<sequence length="273" mass="31240">MEGANFIDYIKDDDYSWMAVITPYRFLKFSLLMASAALDEDHETDMLKSRFHSIHHLCRIPRCPPMLLRLLQSAGYNELFGFDGNAFTFDENGMLPIHYAVQSPPVSYKFVPSYLQATDHKSLVQILLEENPNGVKVADDQGRLPLHYALDSGRLLEKDVLALVRLYPDSLRIRDPKTGLLPFMLVATNTSRTSVYTDMVLSSAFIGDSEQELLQSCLRNDFEKLKRVISRSPVRYQAQWKRDHVSMSFLLLLLYPDVIPCQAKMPVIQQSCN</sequence>
<dbReference type="Proteomes" id="UP000291116">
    <property type="component" value="Unassembled WGS sequence"/>
</dbReference>